<dbReference type="SMART" id="SM00282">
    <property type="entry name" value="LamG"/>
    <property type="match status" value="5"/>
</dbReference>
<dbReference type="Pfam" id="PF06008">
    <property type="entry name" value="Laminin_I"/>
    <property type="match status" value="1"/>
</dbReference>
<keyword evidence="11" id="KW-0130">Cell adhesion</keyword>
<feature type="domain" description="Laminin G" evidence="19">
    <location>
        <begin position="1805"/>
        <end position="1975"/>
    </location>
</feature>
<keyword evidence="4" id="KW-0272">Extracellular matrix</keyword>
<dbReference type="SMART" id="SM00645">
    <property type="entry name" value="Pept_C1"/>
    <property type="match status" value="1"/>
</dbReference>
<dbReference type="CDD" id="cd02248">
    <property type="entry name" value="Peptidase_C1A"/>
    <property type="match status" value="1"/>
</dbReference>
<evidence type="ECO:0000256" key="17">
    <source>
        <dbReference type="SAM" id="MobiDB-lite"/>
    </source>
</evidence>
<dbReference type="PROSITE" id="PS00139">
    <property type="entry name" value="THIOL_PROTEASE_CYS"/>
    <property type="match status" value="1"/>
</dbReference>
<accession>A0AAV1NAA4</accession>
<keyword evidence="12" id="KW-0865">Zymogen</keyword>
<dbReference type="Pfam" id="PF00053">
    <property type="entry name" value="EGF_laminin"/>
    <property type="match status" value="1"/>
</dbReference>
<dbReference type="FunFam" id="2.10.25.10:FF:000130">
    <property type="entry name" value="Laminin subunit beta 1"/>
    <property type="match status" value="1"/>
</dbReference>
<dbReference type="InterPro" id="IPR038765">
    <property type="entry name" value="Papain-like_cys_pep_sf"/>
</dbReference>
<dbReference type="PANTHER" id="PTHR12411">
    <property type="entry name" value="CYSTEINE PROTEASE FAMILY C1-RELATED"/>
    <property type="match status" value="1"/>
</dbReference>
<keyword evidence="22" id="KW-1185">Reference proteome</keyword>
<feature type="domain" description="Laminin EGF-like" evidence="20">
    <location>
        <begin position="420"/>
        <end position="466"/>
    </location>
</feature>
<dbReference type="InterPro" id="IPR039417">
    <property type="entry name" value="Peptidase_C1A_papain-like"/>
</dbReference>
<feature type="domain" description="Laminin G" evidence="19">
    <location>
        <begin position="1632"/>
        <end position="1800"/>
    </location>
</feature>
<evidence type="ECO:0000256" key="16">
    <source>
        <dbReference type="PROSITE-ProRule" id="PRU00460"/>
    </source>
</evidence>
<dbReference type="EMBL" id="CAWUFR010000024">
    <property type="protein sequence ID" value="CAK6956068.1"/>
    <property type="molecule type" value="Genomic_DNA"/>
</dbReference>
<dbReference type="InterPro" id="IPR013320">
    <property type="entry name" value="ConA-like_dom_sf"/>
</dbReference>
<feature type="disulfide bond" evidence="16">
    <location>
        <begin position="439"/>
        <end position="448"/>
    </location>
</feature>
<evidence type="ECO:0000256" key="8">
    <source>
        <dbReference type="ARBA" id="ARBA00022801"/>
    </source>
</evidence>
<evidence type="ECO:0000256" key="3">
    <source>
        <dbReference type="ARBA" id="ARBA00022525"/>
    </source>
</evidence>
<gene>
    <name evidence="21" type="ORF">FSCOSCO3_A036486</name>
</gene>
<keyword evidence="9" id="KW-0788">Thiol protease</keyword>
<feature type="chain" id="PRO_5043897937" evidence="18">
    <location>
        <begin position="36"/>
        <end position="1978"/>
    </location>
</feature>
<dbReference type="GO" id="GO:0008234">
    <property type="term" value="F:cysteine-type peptidase activity"/>
    <property type="evidence" value="ECO:0007669"/>
    <property type="project" value="UniProtKB-KW"/>
</dbReference>
<dbReference type="Gene3D" id="2.10.25.10">
    <property type="entry name" value="Laminin"/>
    <property type="match status" value="2"/>
</dbReference>
<dbReference type="CDD" id="cd00110">
    <property type="entry name" value="LamG"/>
    <property type="match status" value="4"/>
</dbReference>
<feature type="domain" description="Laminin G" evidence="19">
    <location>
        <begin position="1442"/>
        <end position="1599"/>
    </location>
</feature>
<dbReference type="InterPro" id="IPR013201">
    <property type="entry name" value="Prot_inhib_I29"/>
</dbReference>
<dbReference type="Pfam" id="PF08246">
    <property type="entry name" value="Inhibitor_I29"/>
    <property type="match status" value="1"/>
</dbReference>
<evidence type="ECO:0000256" key="18">
    <source>
        <dbReference type="SAM" id="SignalP"/>
    </source>
</evidence>
<evidence type="ECO:0000256" key="2">
    <source>
        <dbReference type="ARBA" id="ARBA00008455"/>
    </source>
</evidence>
<evidence type="ECO:0000256" key="5">
    <source>
        <dbReference type="ARBA" id="ARBA00022670"/>
    </source>
</evidence>
<evidence type="ECO:0000256" key="6">
    <source>
        <dbReference type="ARBA" id="ARBA00022729"/>
    </source>
</evidence>
<evidence type="ECO:0000313" key="22">
    <source>
        <dbReference type="Proteomes" id="UP001314229"/>
    </source>
</evidence>
<evidence type="ECO:0000313" key="21">
    <source>
        <dbReference type="EMBL" id="CAK6956068.1"/>
    </source>
</evidence>
<reference evidence="21 22" key="1">
    <citation type="submission" date="2024-01" db="EMBL/GenBank/DDBJ databases">
        <authorList>
            <person name="Alioto T."/>
            <person name="Alioto T."/>
            <person name="Gomez Garrido J."/>
        </authorList>
    </citation>
    <scope>NUCLEOTIDE SEQUENCE [LARGE SCALE GENOMIC DNA]</scope>
</reference>
<evidence type="ECO:0000256" key="13">
    <source>
        <dbReference type="ARBA" id="ARBA00023157"/>
    </source>
</evidence>
<dbReference type="PROSITE" id="PS50027">
    <property type="entry name" value="EGF_LAM_2"/>
    <property type="match status" value="1"/>
</dbReference>
<dbReference type="Pfam" id="PF00112">
    <property type="entry name" value="Peptidase_C1"/>
    <property type="match status" value="1"/>
</dbReference>
<dbReference type="InterPro" id="IPR000169">
    <property type="entry name" value="Pept_cys_AS"/>
</dbReference>
<dbReference type="Pfam" id="PF24973">
    <property type="entry name" value="EGF_LMN_ATRN"/>
    <property type="match status" value="1"/>
</dbReference>
<dbReference type="InterPro" id="IPR009254">
    <property type="entry name" value="Laminin_aI"/>
</dbReference>
<dbReference type="GO" id="GO:0030334">
    <property type="term" value="P:regulation of cell migration"/>
    <property type="evidence" value="ECO:0007669"/>
    <property type="project" value="InterPro"/>
</dbReference>
<keyword evidence="15 16" id="KW-0424">Laminin EGF-like domain</keyword>
<evidence type="ECO:0000256" key="1">
    <source>
        <dbReference type="ARBA" id="ARBA00004302"/>
    </source>
</evidence>
<evidence type="ECO:0000256" key="11">
    <source>
        <dbReference type="ARBA" id="ARBA00022889"/>
    </source>
</evidence>
<dbReference type="GO" id="GO:0005604">
    <property type="term" value="C:basement membrane"/>
    <property type="evidence" value="ECO:0007669"/>
    <property type="project" value="UniProtKB-SubCell"/>
</dbReference>
<dbReference type="CDD" id="cd00055">
    <property type="entry name" value="EGF_Lam"/>
    <property type="match status" value="2"/>
</dbReference>
<dbReference type="PROSITE" id="PS01248">
    <property type="entry name" value="EGF_LAM_1"/>
    <property type="match status" value="1"/>
</dbReference>
<comment type="caution">
    <text evidence="21">The sequence shown here is derived from an EMBL/GenBank/DDBJ whole genome shotgun (WGS) entry which is preliminary data.</text>
</comment>
<dbReference type="PRINTS" id="PR00705">
    <property type="entry name" value="PAPAIN"/>
</dbReference>
<dbReference type="InterPro" id="IPR000668">
    <property type="entry name" value="Peptidase_C1A_C"/>
</dbReference>
<dbReference type="Gene3D" id="3.90.70.10">
    <property type="entry name" value="Cysteine proteinases"/>
    <property type="match status" value="1"/>
</dbReference>
<keyword evidence="7" id="KW-0677">Repeat</keyword>
<feature type="compositionally biased region" description="Polar residues" evidence="17">
    <location>
        <begin position="935"/>
        <end position="948"/>
    </location>
</feature>
<feature type="domain" description="Laminin G" evidence="19">
    <location>
        <begin position="1279"/>
        <end position="1439"/>
    </location>
</feature>
<dbReference type="InterPro" id="IPR025660">
    <property type="entry name" value="Pept_his_AS"/>
</dbReference>
<keyword evidence="6 18" id="KW-0732">Signal</keyword>
<evidence type="ECO:0000259" key="20">
    <source>
        <dbReference type="PROSITE" id="PS50027"/>
    </source>
</evidence>
<proteinExistence type="inferred from homology"/>
<dbReference type="PROSITE" id="PS00640">
    <property type="entry name" value="THIOL_PROTEASE_ASN"/>
    <property type="match status" value="1"/>
</dbReference>
<feature type="region of interest" description="Disordered" evidence="17">
    <location>
        <begin position="907"/>
        <end position="948"/>
    </location>
</feature>
<evidence type="ECO:0000256" key="14">
    <source>
        <dbReference type="ARBA" id="ARBA00023180"/>
    </source>
</evidence>
<keyword evidence="10" id="KW-0084">Basement membrane</keyword>
<evidence type="ECO:0000256" key="7">
    <source>
        <dbReference type="ARBA" id="ARBA00022737"/>
    </source>
</evidence>
<dbReference type="SUPFAM" id="SSF54001">
    <property type="entry name" value="Cysteine proteinases"/>
    <property type="match status" value="1"/>
</dbReference>
<dbReference type="GO" id="GO:0045995">
    <property type="term" value="P:regulation of embryonic development"/>
    <property type="evidence" value="ECO:0007669"/>
    <property type="project" value="InterPro"/>
</dbReference>
<protein>
    <submittedName>
        <fullName evidence="21">Laminin subunit alpha-3</fullName>
    </submittedName>
</protein>
<dbReference type="SMART" id="SM00848">
    <property type="entry name" value="Inhibitor_I29"/>
    <property type="match status" value="1"/>
</dbReference>
<dbReference type="SUPFAM" id="SSF57196">
    <property type="entry name" value="EGF/Laminin"/>
    <property type="match status" value="2"/>
</dbReference>
<dbReference type="SUPFAM" id="SSF49899">
    <property type="entry name" value="Concanavalin A-like lectins/glucanases"/>
    <property type="match status" value="5"/>
</dbReference>
<dbReference type="SMART" id="SM00180">
    <property type="entry name" value="EGF_Lam"/>
    <property type="match status" value="2"/>
</dbReference>
<dbReference type="InterPro" id="IPR002049">
    <property type="entry name" value="LE_dom"/>
</dbReference>
<sequence length="1978" mass="221336">MGTTQTHIHTVQKAGFLLRAMLLSLLLCGPQHVASDSDEAILTEWDIWKDSHSVAYDKKEEIERKVIWEDNKRLIEDNNQGFLMGMRPFTMAMNKYGDLTTQEYQVLQGALINAQYVKRGKAVSARRLRDNAKKFDSWFIDYRNLGYVTEVKDQGYCGSCWAFSTTGAIEGQLYKRTGQLISLSEQNLVDCSRSYGTYGCSGAWMANAYDYVVNNGLQSTRTYPYTSLDNQPCFFNSRLSVAHIKDYRFIPKGDEQALADAVASIGPITVAIDANHASFLFYSSGIYDEPDCNPNNLSHAVLLVGYGSEGGQDYWIIKNSWGTSWGEGGFMRMVRDGTNTCGIASYALYPILLFLLCFAAVCPSTQRHESSHDRLPQIHQAPHSCDSSFDDQAAPAIPQECGSGFYRQWTGSDWGQCVPCSCNGLSNECDKHTGNCVNCRFDTTGDHCERCKEGYYGNADHVTCRACPCPFTWNNVAWACRDVGSGVVQCFCKQGYDGARCERCASGYYGNPMVYGGSCKPCSCKHDTWNTCDSMTGECIISDDCSTGCDICSQSLLGDLEKMDDVLSVLKQKLQNINNPSSPHWINNLETNIFETKILVEKYITAVRRLVPKVEQLEVDVNDIRHNMNQLTNTTLKTSSDLETVIQSVDGTKLKAEDLFFEAKALLITIQDLIKQQAEMKPKDPFTKDEMVRMMEEAEYIVKEMRKRDCAAQKDKAGSEQKEAHKLLDLINMTVLTETNQPVLNKIAASLMASNSSLRDLAELMSDAEDAVRRAKDLNIKSGTALQHLPHLDTPLETDMTTDLLKNITDILLTLEEMKKEFEKHAAQVDGGKQELFKKLNNILQMKIDIVLEAEEHAEELDRQATEFEQLLHSATNRTSLPPLLHTGVNNIIINAIEEVERAANQSREAAERASKDVKEEDLANRAEGLKDNSSRLQTEANKTQTDLTNDTEDLIQSAKTAASASNYTVSNIMERLKNISEELKNITNVGVNKSNILNDTDQALNNLDTALSMLKHNLTQVKDLSRTLHPDANMTESIRQIKDLIEETRTLVNRVPFATTFNGKGHIELHPPRNLEDIKAFTAVDLLLNLHQNNPFKADSRRKRRQEKHKNANHFVFYLGNKNASGDYIGMAIRSNVLIGVYKLGGVVHQVETSQITTTSNVNSSDFDRIMFYRVYQDAEVNIRSFPSEQTDNLPKSTKRNLSNSTAGVLDLDPDSVVFYVGGYPEDFTPPVELRYSKYKGAMKLSYINNNPVCLFNYKHAVNLNAKEQTVTVPQSTSDYYEGTGYRMVFLKQPDKKRRRMFKFTTNSHETNALLFYIGNEESFFCVSVEQGLLILQGQQAGQVLTPQKSDEKVSLIKVQFTIIITMTDKFEVHCGKQMIRTEYIHSNYTSYYIGGLPAQLRQRHNITAPPLRGCVEYLHADGEAVEYNKTIGVSARCPLSLLGVRAATLYSALSLDSLFVWNKWRVSLGFRSNGNHGDILRNSSQGSTSGDNFQLSLSDGFVVFSSNNHTLKSDKRYNDGSWHYLSAVRWPTGLELNIDNENVTQGLSPHISPMDQNLKGKKFQGCIANLYSRSEQSFIPADLSSLSKMENVVLGLCRLNPTPLLKRTKKHKNDLSQPVSQCRAQQAHHNGYALSEADSWLSYTLPREDLNHRPHFSLEVKTKSSKGLLLHVLGRGVIPVVALYISNGKIKLTLGDNRTIYHKRRSNDGEWHKIELSVEMNTFHLLVDGTRVADGLLPNNDGSTLDLYNPVYLGGDPLSKIPKRHSIPRESIIGCIRNFKLYDDTVGKPGVSHEASPCLDGFTEMGTYFSGGHIILDNYFTVGSQFVLAFELRPQHLTGLLFHVKNEKASLDVFLMDSKVGVKVNDGNRAVKVSVTPLESLCDGKFHMITVSKEDKVIKLTVDSVSDQREGHYISTTHLTTMDSLYIGGTTKQNQIPVSAPFVGCLRNVKVNGTPVTFETASRVVGHVSINKCPVD</sequence>
<keyword evidence="5" id="KW-0645">Protease</keyword>
<evidence type="ECO:0000256" key="9">
    <source>
        <dbReference type="ARBA" id="ARBA00022807"/>
    </source>
</evidence>
<dbReference type="InterPro" id="IPR056863">
    <property type="entry name" value="LMN_ATRN_NET-like_EGF"/>
</dbReference>
<comment type="subcellular location">
    <subcellularLocation>
        <location evidence="1">Secreted</location>
        <location evidence="1">Extracellular space</location>
        <location evidence="1">Extracellular matrix</location>
        <location evidence="1">Basement membrane</location>
    </subcellularLocation>
</comment>
<comment type="caution">
    <text evidence="16">Lacks conserved residue(s) required for the propagation of feature annotation.</text>
</comment>
<evidence type="ECO:0000256" key="12">
    <source>
        <dbReference type="ARBA" id="ARBA00023145"/>
    </source>
</evidence>
<evidence type="ECO:0000259" key="19">
    <source>
        <dbReference type="PROSITE" id="PS50025"/>
    </source>
</evidence>
<dbReference type="Pfam" id="PF02210">
    <property type="entry name" value="Laminin_G_2"/>
    <property type="match status" value="4"/>
</dbReference>
<dbReference type="GO" id="GO:0030155">
    <property type="term" value="P:regulation of cell adhesion"/>
    <property type="evidence" value="ECO:0007669"/>
    <property type="project" value="InterPro"/>
</dbReference>
<dbReference type="InterPro" id="IPR010307">
    <property type="entry name" value="Laminin_dom_II"/>
</dbReference>
<evidence type="ECO:0000256" key="4">
    <source>
        <dbReference type="ARBA" id="ARBA00022530"/>
    </source>
</evidence>
<comment type="similarity">
    <text evidence="2">Belongs to the peptidase C1 family.</text>
</comment>
<dbReference type="InterPro" id="IPR001791">
    <property type="entry name" value="Laminin_G"/>
</dbReference>
<dbReference type="InterPro" id="IPR025661">
    <property type="entry name" value="Pept_asp_AS"/>
</dbReference>
<dbReference type="GO" id="GO:0007155">
    <property type="term" value="P:cell adhesion"/>
    <property type="evidence" value="ECO:0007669"/>
    <property type="project" value="UniProtKB-KW"/>
</dbReference>
<keyword evidence="3" id="KW-0964">Secreted</keyword>
<evidence type="ECO:0000256" key="10">
    <source>
        <dbReference type="ARBA" id="ARBA00022869"/>
    </source>
</evidence>
<name>A0AAV1NAA4_SCOSC</name>
<dbReference type="PROSITE" id="PS00639">
    <property type="entry name" value="THIOL_PROTEASE_HIS"/>
    <property type="match status" value="1"/>
</dbReference>
<keyword evidence="8" id="KW-0378">Hydrolase</keyword>
<dbReference type="GO" id="GO:0006508">
    <property type="term" value="P:proteolysis"/>
    <property type="evidence" value="ECO:0007669"/>
    <property type="project" value="UniProtKB-KW"/>
</dbReference>
<dbReference type="PROSITE" id="PS50025">
    <property type="entry name" value="LAM_G_DOMAIN"/>
    <property type="match status" value="4"/>
</dbReference>
<feature type="compositionally biased region" description="Basic and acidic residues" evidence="17">
    <location>
        <begin position="909"/>
        <end position="934"/>
    </location>
</feature>
<keyword evidence="14" id="KW-0325">Glycoprotein</keyword>
<dbReference type="GO" id="GO:0005102">
    <property type="term" value="F:signaling receptor binding"/>
    <property type="evidence" value="ECO:0007669"/>
    <property type="project" value="InterPro"/>
</dbReference>
<feature type="signal peptide" evidence="18">
    <location>
        <begin position="1"/>
        <end position="35"/>
    </location>
</feature>
<evidence type="ECO:0000256" key="15">
    <source>
        <dbReference type="ARBA" id="ARBA00023292"/>
    </source>
</evidence>
<dbReference type="Pfam" id="PF06009">
    <property type="entry name" value="Laminin_II"/>
    <property type="match status" value="1"/>
</dbReference>
<keyword evidence="13 16" id="KW-1015">Disulfide bond</keyword>
<dbReference type="InterPro" id="IPR013128">
    <property type="entry name" value="Peptidase_C1A"/>
</dbReference>
<dbReference type="Proteomes" id="UP001314229">
    <property type="component" value="Unassembled WGS sequence"/>
</dbReference>
<dbReference type="Gene3D" id="2.60.120.200">
    <property type="match status" value="5"/>
</dbReference>
<dbReference type="FunFam" id="3.90.70.10:FF:000006">
    <property type="entry name" value="Cathepsin S"/>
    <property type="match status" value="1"/>
</dbReference>
<organism evidence="21 22">
    <name type="scientific">Scomber scombrus</name>
    <name type="common">Atlantic mackerel</name>
    <name type="synonym">Scomber vernalis</name>
    <dbReference type="NCBI Taxonomy" id="13677"/>
    <lineage>
        <taxon>Eukaryota</taxon>
        <taxon>Metazoa</taxon>
        <taxon>Chordata</taxon>
        <taxon>Craniata</taxon>
        <taxon>Vertebrata</taxon>
        <taxon>Euteleostomi</taxon>
        <taxon>Actinopterygii</taxon>
        <taxon>Neopterygii</taxon>
        <taxon>Teleostei</taxon>
        <taxon>Neoteleostei</taxon>
        <taxon>Acanthomorphata</taxon>
        <taxon>Pelagiaria</taxon>
        <taxon>Scombriformes</taxon>
        <taxon>Scombridae</taxon>
        <taxon>Scomber</taxon>
    </lineage>
</organism>